<evidence type="ECO:0000259" key="11">
    <source>
        <dbReference type="PROSITE" id="PS50240"/>
    </source>
</evidence>
<dbReference type="PANTHER" id="PTHR24264:SF83">
    <property type="entry name" value="COMPLEMENT FACTOR I"/>
    <property type="match status" value="1"/>
</dbReference>
<gene>
    <name evidence="13" type="ORF">F7725_005031</name>
</gene>
<sequence>SAVAAEGSKTCRADHQILKVPTKSPDPHVSTTEAPTAPTTPTTPEAPETDGFLGPAECLEKKFTRGSCSLMFCPPWERCIEGHCSCKPPYLCPAEDPAPVCGPDNRKYRSFCQVMAVSCRTKKTAMSHFGKNCGEEHPTFKSSIDALTGGVKVFFPNDEFPQAGQELMVCSETWNMAAANVTDHRTGESSIATVTCHNPAEENECGFKCANKKCDGLMDCLDGEDESESFAFKKEEPEPEFPHLRKLDSFKERYSPKKEMRVDRVHLESQLYCGIPNSTTVDEGEVDERGRAARVKRVVGGVPANPFSLWKKTRSQSTTDIVPVEDIRIHPNWRSSPLRMNVWRRTRPSAPSACRGDLDGSVDSCQGDSGGPLVCEDDLGVSYLWGIVSWGERCGMPGFPGVYTEIAHYFEWIRLHTGWPAVTKFNS</sequence>
<dbReference type="EMBL" id="JAAKFY010000023">
    <property type="protein sequence ID" value="KAF3837567.1"/>
    <property type="molecule type" value="Genomic_DNA"/>
</dbReference>
<keyword evidence="2" id="KW-0645">Protease</keyword>
<evidence type="ECO:0000256" key="2">
    <source>
        <dbReference type="ARBA" id="ARBA00022670"/>
    </source>
</evidence>
<dbReference type="SMART" id="SM00057">
    <property type="entry name" value="FIMAC"/>
    <property type="match status" value="1"/>
</dbReference>
<keyword evidence="4" id="KW-0378">Hydrolase</keyword>
<keyword evidence="6" id="KW-1015">Disulfide bond</keyword>
<comment type="caution">
    <text evidence="13">The sequence shown here is derived from an EMBL/GenBank/DDBJ whole genome shotgun (WGS) entry which is preliminary data.</text>
</comment>
<evidence type="ECO:0000256" key="6">
    <source>
        <dbReference type="ARBA" id="ARBA00023157"/>
    </source>
</evidence>
<feature type="region of interest" description="Disordered" evidence="10">
    <location>
        <begin position="1"/>
        <end position="51"/>
    </location>
</feature>
<dbReference type="InterPro" id="IPR009003">
    <property type="entry name" value="Peptidase_S1_PA"/>
</dbReference>
<name>A0A7J5XLV8_DISMA</name>
<dbReference type="OrthoDB" id="19606at2759"/>
<dbReference type="InterPro" id="IPR050127">
    <property type="entry name" value="Serine_Proteases_S1"/>
</dbReference>
<dbReference type="InterPro" id="IPR036058">
    <property type="entry name" value="Kazal_dom_sf"/>
</dbReference>
<keyword evidence="14" id="KW-1185">Reference proteome</keyword>
<comment type="catalytic activity">
    <reaction evidence="8">
        <text>Preferential cleavage: Arg-|-Xaa, Lys-|-Xaa.</text>
        <dbReference type="EC" id="3.4.21.4"/>
    </reaction>
</comment>
<dbReference type="GO" id="GO:0006508">
    <property type="term" value="P:proteolysis"/>
    <property type="evidence" value="ECO:0007669"/>
    <property type="project" value="UniProtKB-KW"/>
</dbReference>
<dbReference type="SMART" id="SM00020">
    <property type="entry name" value="Tryp_SPc"/>
    <property type="match status" value="1"/>
</dbReference>
<dbReference type="Pfam" id="PF00089">
    <property type="entry name" value="Trypsin"/>
    <property type="match status" value="1"/>
</dbReference>
<protein>
    <recommendedName>
        <fullName evidence="9">trypsin</fullName>
        <ecNumber evidence="9">3.4.21.4</ecNumber>
    </recommendedName>
</protein>
<evidence type="ECO:0000256" key="3">
    <source>
        <dbReference type="ARBA" id="ARBA00022737"/>
    </source>
</evidence>
<proteinExistence type="predicted"/>
<evidence type="ECO:0000256" key="1">
    <source>
        <dbReference type="ARBA" id="ARBA00004239"/>
    </source>
</evidence>
<comment type="subcellular location">
    <subcellularLocation>
        <location evidence="1">Secreted</location>
        <location evidence="1">Extracellular space</location>
    </subcellularLocation>
</comment>
<evidence type="ECO:0000256" key="7">
    <source>
        <dbReference type="ARBA" id="ARBA00023180"/>
    </source>
</evidence>
<evidence type="ECO:0000256" key="4">
    <source>
        <dbReference type="ARBA" id="ARBA00022801"/>
    </source>
</evidence>
<feature type="domain" description="Kazal-like" evidence="12">
    <location>
        <begin position="85"/>
        <end position="132"/>
    </location>
</feature>
<evidence type="ECO:0000256" key="9">
    <source>
        <dbReference type="ARBA" id="ARBA00038868"/>
    </source>
</evidence>
<feature type="compositionally biased region" description="Low complexity" evidence="10">
    <location>
        <begin position="31"/>
        <end position="46"/>
    </location>
</feature>
<organism evidence="13 14">
    <name type="scientific">Dissostichus mawsoni</name>
    <name type="common">Antarctic cod</name>
    <dbReference type="NCBI Taxonomy" id="36200"/>
    <lineage>
        <taxon>Eukaryota</taxon>
        <taxon>Metazoa</taxon>
        <taxon>Chordata</taxon>
        <taxon>Craniata</taxon>
        <taxon>Vertebrata</taxon>
        <taxon>Euteleostomi</taxon>
        <taxon>Actinopterygii</taxon>
        <taxon>Neopterygii</taxon>
        <taxon>Teleostei</taxon>
        <taxon>Neoteleostei</taxon>
        <taxon>Acanthomorphata</taxon>
        <taxon>Eupercaria</taxon>
        <taxon>Perciformes</taxon>
        <taxon>Notothenioidei</taxon>
        <taxon>Nototheniidae</taxon>
        <taxon>Dissostichus</taxon>
    </lineage>
</organism>
<dbReference type="SUPFAM" id="SSF100895">
    <property type="entry name" value="Kazal-type serine protease inhibitors"/>
    <property type="match status" value="1"/>
</dbReference>
<dbReference type="PROSITE" id="PS00135">
    <property type="entry name" value="TRYPSIN_SER"/>
    <property type="match status" value="1"/>
</dbReference>
<dbReference type="GO" id="GO:0005615">
    <property type="term" value="C:extracellular space"/>
    <property type="evidence" value="ECO:0007669"/>
    <property type="project" value="TreeGrafter"/>
</dbReference>
<dbReference type="InterPro" id="IPR003884">
    <property type="entry name" value="FacI_MAC"/>
</dbReference>
<dbReference type="SUPFAM" id="SSF50494">
    <property type="entry name" value="Trypsin-like serine proteases"/>
    <property type="match status" value="1"/>
</dbReference>
<accession>A0A7J5XLV8</accession>
<dbReference type="InterPro" id="IPR001254">
    <property type="entry name" value="Trypsin_dom"/>
</dbReference>
<evidence type="ECO:0000313" key="13">
    <source>
        <dbReference type="EMBL" id="KAF3837567.1"/>
    </source>
</evidence>
<feature type="domain" description="Peptidase S1" evidence="11">
    <location>
        <begin position="147"/>
        <end position="418"/>
    </location>
</feature>
<dbReference type="PROSITE" id="PS50240">
    <property type="entry name" value="TRYPSIN_DOM"/>
    <property type="match status" value="1"/>
</dbReference>
<dbReference type="Gene3D" id="3.30.60.30">
    <property type="match status" value="1"/>
</dbReference>
<dbReference type="Pfam" id="PF21286">
    <property type="entry name" value="CFAI_FIMAC_N"/>
    <property type="match status" value="1"/>
</dbReference>
<dbReference type="PROSITE" id="PS51465">
    <property type="entry name" value="KAZAL_2"/>
    <property type="match status" value="1"/>
</dbReference>
<evidence type="ECO:0000256" key="8">
    <source>
        <dbReference type="ARBA" id="ARBA00036320"/>
    </source>
</evidence>
<dbReference type="GO" id="GO:0004252">
    <property type="term" value="F:serine-type endopeptidase activity"/>
    <property type="evidence" value="ECO:0007669"/>
    <property type="project" value="UniProtKB-EC"/>
</dbReference>
<keyword evidence="5" id="KW-0720">Serine protease</keyword>
<dbReference type="InterPro" id="IPR048719">
    <property type="entry name" value="CFAI_KAZAL"/>
</dbReference>
<feature type="non-terminal residue" evidence="13">
    <location>
        <position position="1"/>
    </location>
</feature>
<dbReference type="InterPro" id="IPR033116">
    <property type="entry name" value="TRYPSIN_SER"/>
</dbReference>
<dbReference type="InterPro" id="IPR048722">
    <property type="entry name" value="CFAI_FIMAC_N"/>
</dbReference>
<dbReference type="PANTHER" id="PTHR24264">
    <property type="entry name" value="TRYPSIN-RELATED"/>
    <property type="match status" value="1"/>
</dbReference>
<dbReference type="InterPro" id="IPR043504">
    <property type="entry name" value="Peptidase_S1_PA_chymotrypsin"/>
</dbReference>
<evidence type="ECO:0000259" key="12">
    <source>
        <dbReference type="PROSITE" id="PS51465"/>
    </source>
</evidence>
<evidence type="ECO:0000256" key="5">
    <source>
        <dbReference type="ARBA" id="ARBA00022825"/>
    </source>
</evidence>
<evidence type="ECO:0000256" key="10">
    <source>
        <dbReference type="SAM" id="MobiDB-lite"/>
    </source>
</evidence>
<dbReference type="EC" id="3.4.21.4" evidence="9"/>
<keyword evidence="3" id="KW-0677">Repeat</keyword>
<evidence type="ECO:0000313" key="14">
    <source>
        <dbReference type="Proteomes" id="UP000518266"/>
    </source>
</evidence>
<dbReference type="AlphaFoldDB" id="A0A7J5XLV8"/>
<reference evidence="13 14" key="1">
    <citation type="submission" date="2020-03" db="EMBL/GenBank/DDBJ databases">
        <title>Dissostichus mawsoni Genome sequencing and assembly.</title>
        <authorList>
            <person name="Park H."/>
        </authorList>
    </citation>
    <scope>NUCLEOTIDE SEQUENCE [LARGE SCALE GENOMIC DNA]</scope>
    <source>
        <strain evidence="13">DM0001</strain>
        <tissue evidence="13">Muscle</tissue>
    </source>
</reference>
<dbReference type="Gene3D" id="2.40.10.10">
    <property type="entry name" value="Trypsin-like serine proteases"/>
    <property type="match status" value="1"/>
</dbReference>
<keyword evidence="7" id="KW-0325">Glycoprotein</keyword>
<dbReference type="InterPro" id="IPR002350">
    <property type="entry name" value="Kazal_dom"/>
</dbReference>
<dbReference type="Proteomes" id="UP000518266">
    <property type="component" value="Unassembled WGS sequence"/>
</dbReference>
<dbReference type="Pfam" id="PF21287">
    <property type="entry name" value="Kazal_CFAI"/>
    <property type="match status" value="1"/>
</dbReference>